<feature type="transmembrane region" description="Helical" evidence="1">
    <location>
        <begin position="293"/>
        <end position="311"/>
    </location>
</feature>
<dbReference type="InterPro" id="IPR058671">
    <property type="entry name" value="DUF6311_C"/>
</dbReference>
<keyword evidence="1" id="KW-0812">Transmembrane</keyword>
<feature type="transmembrane region" description="Helical" evidence="1">
    <location>
        <begin position="323"/>
        <end position="349"/>
    </location>
</feature>
<keyword evidence="5" id="KW-1185">Reference proteome</keyword>
<dbReference type="Pfam" id="PF25853">
    <property type="entry name" value="DUF6311_C"/>
    <property type="match status" value="1"/>
</dbReference>
<feature type="transmembrane region" description="Helical" evidence="1">
    <location>
        <begin position="257"/>
        <end position="281"/>
    </location>
</feature>
<feature type="transmembrane region" description="Helical" evidence="1">
    <location>
        <begin position="12"/>
        <end position="35"/>
    </location>
</feature>
<keyword evidence="1" id="KW-1133">Transmembrane helix</keyword>
<dbReference type="InterPro" id="IPR046278">
    <property type="entry name" value="DUF6311"/>
</dbReference>
<accession>A0ABX0UY76</accession>
<organism evidence="4 5">
    <name type="scientific">Pseudochelatococcus lubricantis</name>
    <dbReference type="NCBI Taxonomy" id="1538102"/>
    <lineage>
        <taxon>Bacteria</taxon>
        <taxon>Pseudomonadati</taxon>
        <taxon>Pseudomonadota</taxon>
        <taxon>Alphaproteobacteria</taxon>
        <taxon>Hyphomicrobiales</taxon>
        <taxon>Chelatococcaceae</taxon>
        <taxon>Pseudochelatococcus</taxon>
    </lineage>
</organism>
<feature type="transmembrane region" description="Helical" evidence="1">
    <location>
        <begin position="157"/>
        <end position="177"/>
    </location>
</feature>
<evidence type="ECO:0000259" key="2">
    <source>
        <dbReference type="Pfam" id="PF19830"/>
    </source>
</evidence>
<evidence type="ECO:0000313" key="5">
    <source>
        <dbReference type="Proteomes" id="UP001429580"/>
    </source>
</evidence>
<reference evidence="4 5" key="1">
    <citation type="submission" date="2020-03" db="EMBL/GenBank/DDBJ databases">
        <title>Genomic Encyclopedia of Type Strains, Phase IV (KMG-IV): sequencing the most valuable type-strain genomes for metagenomic binning, comparative biology and taxonomic classification.</title>
        <authorList>
            <person name="Goeker M."/>
        </authorList>
    </citation>
    <scope>NUCLEOTIDE SEQUENCE [LARGE SCALE GENOMIC DNA]</scope>
    <source>
        <strain evidence="4 5">DSM 103870</strain>
    </source>
</reference>
<gene>
    <name evidence="4" type="ORF">FHS82_001523</name>
</gene>
<feature type="transmembrane region" description="Helical" evidence="1">
    <location>
        <begin position="134"/>
        <end position="151"/>
    </location>
</feature>
<feature type="transmembrane region" description="Helical" evidence="1">
    <location>
        <begin position="225"/>
        <end position="245"/>
    </location>
</feature>
<evidence type="ECO:0000259" key="3">
    <source>
        <dbReference type="Pfam" id="PF25853"/>
    </source>
</evidence>
<feature type="transmembrane region" description="Helical" evidence="1">
    <location>
        <begin position="108"/>
        <end position="127"/>
    </location>
</feature>
<dbReference type="Proteomes" id="UP001429580">
    <property type="component" value="Unassembled WGS sequence"/>
</dbReference>
<proteinExistence type="predicted"/>
<comment type="caution">
    <text evidence="4">The sequence shown here is derived from an EMBL/GenBank/DDBJ whole genome shotgun (WGS) entry which is preliminary data.</text>
</comment>
<dbReference type="RefSeq" id="WP_166950549.1">
    <property type="nucleotide sequence ID" value="NZ_JAASQI010000003.1"/>
</dbReference>
<dbReference type="Pfam" id="PF19830">
    <property type="entry name" value="DUF6311"/>
    <property type="match status" value="1"/>
</dbReference>
<sequence length="554" mass="61260">MRSGDDRFSAVLSYLFAFILGSYISLAVFPADFIWPAAVAQHPFHQDFSQHVVGQRYFIADAWRWPPFEVPSLNFPDGVHVGFTDSIPALAVPLKLLSFLLPPGFHGFGLWYILAWILQPVAAVWCLRAAGERRLLPAACIALIAISMPTWWSRFLHASLCGHFLIWIVLGTYFHLLRDNRALHWVYAALVQIVILFVHPYLWAMTAVILFAVPLTYFFNGDSRWRTSLPASVLAVVASVATAWATDYLGAHGGHGYGIYGMNLLSPFWPAGSSLLPFGLPMLYTSPEGAWEGYQYLGAGMLAGLVLLVLARRSALVGDLRANIGLVLVSLFLTVFSLSSTIGIGGRIFPNVYATNGFPSFIESLFDHFRSSGRMFWPVGYLLVLAVVMGLARMGNAVLGTVLLLAVAVVQFADNRDARATLASSLRHDRPAWLFDVGRVREAVSKASVLRIYPRWECVPTADIPAEHQSITQLLTVASETVVPVNTMYVARWHNMRNCNDEQEAAEPLAPGEVRILGVTVRDRYGPHIPEADRYCQRVDQLLLCSRPASTQGG</sequence>
<evidence type="ECO:0000256" key="1">
    <source>
        <dbReference type="SAM" id="Phobius"/>
    </source>
</evidence>
<dbReference type="EMBL" id="JAASQI010000003">
    <property type="protein sequence ID" value="NIJ57687.1"/>
    <property type="molecule type" value="Genomic_DNA"/>
</dbReference>
<keyword evidence="1" id="KW-0472">Membrane</keyword>
<feature type="domain" description="DUF6311" evidence="2">
    <location>
        <begin position="19"/>
        <end position="414"/>
    </location>
</feature>
<feature type="domain" description="DUF6311" evidence="3">
    <location>
        <begin position="441"/>
        <end position="546"/>
    </location>
</feature>
<feature type="transmembrane region" description="Helical" evidence="1">
    <location>
        <begin position="375"/>
        <end position="392"/>
    </location>
</feature>
<evidence type="ECO:0000313" key="4">
    <source>
        <dbReference type="EMBL" id="NIJ57687.1"/>
    </source>
</evidence>
<name>A0ABX0UY76_9HYPH</name>
<protein>
    <recommendedName>
        <fullName evidence="6">Mannosyltransferase</fullName>
    </recommendedName>
</protein>
<evidence type="ECO:0008006" key="6">
    <source>
        <dbReference type="Google" id="ProtNLM"/>
    </source>
</evidence>
<feature type="transmembrane region" description="Helical" evidence="1">
    <location>
        <begin position="189"/>
        <end position="213"/>
    </location>
</feature>